<dbReference type="OrthoDB" id="393362at2"/>
<evidence type="ECO:0000313" key="3">
    <source>
        <dbReference type="EMBL" id="QBF34811.1"/>
    </source>
</evidence>
<accession>A0A4P6MSH6</accession>
<sequence length="742" mass="85746">MGKRKETFFERLTRKNAQQEDSQNPKTKKKKNWKFWVIASSIAATVAAGITIPLVANSLVKTYNDPLKNDTVVFSFNTPNKNINSVDFNLGDVLKNTSAENKNDPKQILDNTFKSAIFYLYDKEVKASREYQRLWNASLKTNEKERTDIALKPIEELSKKHKDLLLDIQQQMIRTFGFSKWEQAFNDFLIKNFQGAKSINEAVTFRVYEEIRNDALRRFQLNTQFNVNDIDRVAKTTVYKLDENGKATNEVLFEVGQWVFPFFEKDVNYFEIDQIKEKMTFMTNSYVVDKQNYAEYKDASKFIEFYLNNDNPFLISQFTLPGIAPTKKEEGKEAKWNIDRQAFKKLLFYWPIDGENAPFNAQTSFQRVKDSFKSYDEFVKVATENQSSTLNKEIADYGTLLSVIALDDQNIKSNWGSEGLTSITDLLISNNDKTLQAFSVFDNLVLGNQASREIDLFKTLFDIRTNIIKYLNLEDPKEMIANSATKEQAQTKIADFNKEIIKAFDDASDVKKEGLYEEKYNELVVKPLTQLFEDSTTNKINTFYTLKDAAKTKIILTSKGITLIDVKQLSELNTKNSQSNEEIIKEMIKSDFLLTNKYKSSANGNKFNALNLINRSLDMPEIVLEAMFKDNEFKTFLQNDYVVVDKNDKSNSYKFFDKITQKEIDEIIEMNANVLSANQQKRSLDLVKGVENWMKQRAENGYDSNFEINQGKVYFTHNNNSYTKDASAIIYETLRSIMKAGK</sequence>
<evidence type="ECO:0008006" key="5">
    <source>
        <dbReference type="Google" id="ProtNLM"/>
    </source>
</evidence>
<feature type="compositionally biased region" description="Polar residues" evidence="1">
    <location>
        <begin position="15"/>
        <end position="25"/>
    </location>
</feature>
<keyword evidence="2" id="KW-1133">Transmembrane helix</keyword>
<keyword evidence="2" id="KW-0812">Transmembrane</keyword>
<feature type="compositionally biased region" description="Basic and acidic residues" evidence="1">
    <location>
        <begin position="1"/>
        <end position="13"/>
    </location>
</feature>
<reference evidence="3 4" key="1">
    <citation type="submission" date="2019-01" db="EMBL/GenBank/DDBJ databases">
        <title>Complete sequence and annotation of the Mycoplasma phocirhinis strain 852T genome.</title>
        <authorList>
            <person name="Frasca S.Jr."/>
            <person name="Kutish G.F."/>
            <person name="Castellanos Gell J."/>
            <person name="Michaels D.L."/>
            <person name="Brown D.R."/>
        </authorList>
    </citation>
    <scope>NUCLEOTIDE SEQUENCE [LARGE SCALE GENOMIC DNA]</scope>
    <source>
        <strain evidence="3 4">852</strain>
    </source>
</reference>
<protein>
    <recommendedName>
        <fullName evidence="5">Membrane protein P80</fullName>
    </recommendedName>
</protein>
<dbReference type="NCBIfam" id="NF045833">
    <property type="entry name" value="P80_membrane"/>
    <property type="match status" value="1"/>
</dbReference>
<evidence type="ECO:0000313" key="4">
    <source>
        <dbReference type="Proteomes" id="UP000289326"/>
    </source>
</evidence>
<name>A0A4P6MSH6_9BACT</name>
<feature type="region of interest" description="Disordered" evidence="1">
    <location>
        <begin position="1"/>
        <end position="27"/>
    </location>
</feature>
<gene>
    <name evidence="3" type="ORF">EG856_02710</name>
</gene>
<evidence type="ECO:0000256" key="1">
    <source>
        <dbReference type="SAM" id="MobiDB-lite"/>
    </source>
</evidence>
<dbReference type="EMBL" id="CP034841">
    <property type="protein sequence ID" value="QBF34811.1"/>
    <property type="molecule type" value="Genomic_DNA"/>
</dbReference>
<proteinExistence type="predicted"/>
<dbReference type="KEGG" id="mphi:EG856_02710"/>
<keyword evidence="2" id="KW-0472">Membrane</keyword>
<organism evidence="3 4">
    <name type="scientific">Mycoplasmopsis phocirhinis</name>
    <dbReference type="NCBI Taxonomy" id="142650"/>
    <lineage>
        <taxon>Bacteria</taxon>
        <taxon>Bacillati</taxon>
        <taxon>Mycoplasmatota</taxon>
        <taxon>Mycoplasmoidales</taxon>
        <taxon>Metamycoplasmataceae</taxon>
        <taxon>Mycoplasmopsis</taxon>
    </lineage>
</organism>
<keyword evidence="4" id="KW-1185">Reference proteome</keyword>
<evidence type="ECO:0000256" key="2">
    <source>
        <dbReference type="SAM" id="Phobius"/>
    </source>
</evidence>
<feature type="transmembrane region" description="Helical" evidence="2">
    <location>
        <begin position="35"/>
        <end position="56"/>
    </location>
</feature>
<dbReference type="RefSeq" id="WP_130429588.1">
    <property type="nucleotide sequence ID" value="NZ_CP034841.1"/>
</dbReference>
<dbReference type="AlphaFoldDB" id="A0A4P6MSH6"/>
<dbReference type="Proteomes" id="UP000289326">
    <property type="component" value="Chromosome"/>
</dbReference>